<sequence length="260" mass="30335">MDYGEKSADKLTELFSKLIKEDNVSEAIISDYEWHFGDIKEDNEIIFCKLGKIRKIRQKTKFDNKKKTFLEIKSDDEDVFISHLLFDKKNHFFLFEERPEVGYKELTHILTESFKKLNNREIAIAILPNKLEVNKILTGKFTVTKARFLLRPSNPDNSEDLKKMDNLIRDVHAKRATMDFVNDDGLDKESSTFNSALSLSNRGFGSFHLNYTSPDGKKRHFYSKQKQLKDTISKPNSETEWKSKLLDLLSKTIDLLNKNE</sequence>
<organism evidence="1 2">
    <name type="scientific">Candidatus Zambryskibacteria bacterium CG10_big_fil_rev_8_21_14_0_10_34_34</name>
    <dbReference type="NCBI Taxonomy" id="1975114"/>
    <lineage>
        <taxon>Bacteria</taxon>
        <taxon>Candidatus Zambryskiibacteriota</taxon>
    </lineage>
</organism>
<evidence type="ECO:0008006" key="3">
    <source>
        <dbReference type="Google" id="ProtNLM"/>
    </source>
</evidence>
<evidence type="ECO:0000313" key="1">
    <source>
        <dbReference type="EMBL" id="PIR40208.1"/>
    </source>
</evidence>
<proteinExistence type="predicted"/>
<accession>A0A2H0R104</accession>
<dbReference type="Pfam" id="PF15931">
    <property type="entry name" value="DUF4747"/>
    <property type="match status" value="1"/>
</dbReference>
<comment type="caution">
    <text evidence="1">The sequence shown here is derived from an EMBL/GenBank/DDBJ whole genome shotgun (WGS) entry which is preliminary data.</text>
</comment>
<protein>
    <recommendedName>
        <fullName evidence="3">DUF4747 domain-containing protein</fullName>
    </recommendedName>
</protein>
<reference evidence="1 2" key="1">
    <citation type="submission" date="2017-09" db="EMBL/GenBank/DDBJ databases">
        <title>Depth-based differentiation of microbial function through sediment-hosted aquifers and enrichment of novel symbionts in the deep terrestrial subsurface.</title>
        <authorList>
            <person name="Probst A.J."/>
            <person name="Ladd B."/>
            <person name="Jarett J.K."/>
            <person name="Geller-Mcgrath D.E."/>
            <person name="Sieber C.M."/>
            <person name="Emerson J.B."/>
            <person name="Anantharaman K."/>
            <person name="Thomas B.C."/>
            <person name="Malmstrom R."/>
            <person name="Stieglmeier M."/>
            <person name="Klingl A."/>
            <person name="Woyke T."/>
            <person name="Ryan C.M."/>
            <person name="Banfield J.F."/>
        </authorList>
    </citation>
    <scope>NUCLEOTIDE SEQUENCE [LARGE SCALE GENOMIC DNA]</scope>
    <source>
        <strain evidence="1">CG10_big_fil_rev_8_21_14_0_10_34_34</strain>
    </source>
</reference>
<dbReference type="AlphaFoldDB" id="A0A2H0R104"/>
<dbReference type="EMBL" id="PCXM01000018">
    <property type="protein sequence ID" value="PIR40208.1"/>
    <property type="molecule type" value="Genomic_DNA"/>
</dbReference>
<evidence type="ECO:0000313" key="2">
    <source>
        <dbReference type="Proteomes" id="UP000230828"/>
    </source>
</evidence>
<gene>
    <name evidence="1" type="ORF">COV33_00970</name>
</gene>
<dbReference type="InterPro" id="IPR031832">
    <property type="entry name" value="DUF4747"/>
</dbReference>
<name>A0A2H0R104_9BACT</name>
<dbReference type="Proteomes" id="UP000230828">
    <property type="component" value="Unassembled WGS sequence"/>
</dbReference>